<dbReference type="InterPro" id="IPR044821">
    <property type="entry name" value="At1g28695/At4g15970-like"/>
</dbReference>
<dbReference type="PANTHER" id="PTHR46038">
    <property type="entry name" value="EXPRESSED PROTEIN-RELATED"/>
    <property type="match status" value="1"/>
</dbReference>
<dbReference type="Pfam" id="PF03407">
    <property type="entry name" value="Nucleotid_trans"/>
    <property type="match status" value="1"/>
</dbReference>
<evidence type="ECO:0000313" key="3">
    <source>
        <dbReference type="EMBL" id="CDY17318.1"/>
    </source>
</evidence>
<dbReference type="Gramene" id="CDY17318">
    <property type="protein sequence ID" value="CDY17318"/>
    <property type="gene ID" value="GSBRNA2T00095412001"/>
</dbReference>
<accession>A0A078FY86</accession>
<feature type="domain" description="Nucleotide-diphospho-sugar transferase" evidence="1">
    <location>
        <begin position="107"/>
        <end position="302"/>
    </location>
</feature>
<dbReference type="STRING" id="3708.A0A078FY86"/>
<dbReference type="PANTHER" id="PTHR46038:SF12">
    <property type="entry name" value="OS03G0731800 PROTEIN"/>
    <property type="match status" value="1"/>
</dbReference>
<keyword evidence="4" id="KW-1185">Reference proteome</keyword>
<reference evidence="3" key="2">
    <citation type="submission" date="2014-06" db="EMBL/GenBank/DDBJ databases">
        <authorList>
            <person name="Genoscope - CEA"/>
        </authorList>
    </citation>
    <scope>NUCLEOTIDE SEQUENCE</scope>
</reference>
<protein>
    <submittedName>
        <fullName evidence="2">(rape) hypothetical protein</fullName>
    </submittedName>
    <submittedName>
        <fullName evidence="3">BnaA10g09520D protein</fullName>
    </submittedName>
</protein>
<dbReference type="Proteomes" id="UP001295469">
    <property type="component" value="Chromosome A10"/>
</dbReference>
<reference evidence="3 4" key="1">
    <citation type="journal article" date="2014" name="Science">
        <title>Plant genetics. Early allopolyploid evolution in the post-Neolithic Brassica napus oilseed genome.</title>
        <authorList>
            <person name="Chalhoub B."/>
            <person name="Denoeud F."/>
            <person name="Liu S."/>
            <person name="Parkin I.A."/>
            <person name="Tang H."/>
            <person name="Wang X."/>
            <person name="Chiquet J."/>
            <person name="Belcram H."/>
            <person name="Tong C."/>
            <person name="Samans B."/>
            <person name="Correa M."/>
            <person name="Da Silva C."/>
            <person name="Just J."/>
            <person name="Falentin C."/>
            <person name="Koh C.S."/>
            <person name="Le Clainche I."/>
            <person name="Bernard M."/>
            <person name="Bento P."/>
            <person name="Noel B."/>
            <person name="Labadie K."/>
            <person name="Alberti A."/>
            <person name="Charles M."/>
            <person name="Arnaud D."/>
            <person name="Guo H."/>
            <person name="Daviaud C."/>
            <person name="Alamery S."/>
            <person name="Jabbari K."/>
            <person name="Zhao M."/>
            <person name="Edger P.P."/>
            <person name="Chelaifa H."/>
            <person name="Tack D."/>
            <person name="Lassalle G."/>
            <person name="Mestiri I."/>
            <person name="Schnel N."/>
            <person name="Le Paslier M.C."/>
            <person name="Fan G."/>
            <person name="Renault V."/>
            <person name="Bayer P.E."/>
            <person name="Golicz A.A."/>
            <person name="Manoli S."/>
            <person name="Lee T.H."/>
            <person name="Thi V.H."/>
            <person name="Chalabi S."/>
            <person name="Hu Q."/>
            <person name="Fan C."/>
            <person name="Tollenaere R."/>
            <person name="Lu Y."/>
            <person name="Battail C."/>
            <person name="Shen J."/>
            <person name="Sidebottom C.H."/>
            <person name="Wang X."/>
            <person name="Canaguier A."/>
            <person name="Chauveau A."/>
            <person name="Berard A."/>
            <person name="Deniot G."/>
            <person name="Guan M."/>
            <person name="Liu Z."/>
            <person name="Sun F."/>
            <person name="Lim Y.P."/>
            <person name="Lyons E."/>
            <person name="Town C.D."/>
            <person name="Bancroft I."/>
            <person name="Wang X."/>
            <person name="Meng J."/>
            <person name="Ma J."/>
            <person name="Pires J.C."/>
            <person name="King G.J."/>
            <person name="Brunel D."/>
            <person name="Delourme R."/>
            <person name="Renard M."/>
            <person name="Aury J.M."/>
            <person name="Adams K.L."/>
            <person name="Batley J."/>
            <person name="Snowdon R.J."/>
            <person name="Tost J."/>
            <person name="Edwards D."/>
            <person name="Zhou Y."/>
            <person name="Hua W."/>
            <person name="Sharpe A.G."/>
            <person name="Paterson A.H."/>
            <person name="Guan C."/>
            <person name="Wincker P."/>
        </authorList>
    </citation>
    <scope>NUCLEOTIDE SEQUENCE [LARGE SCALE GENOMIC DNA]</scope>
    <source>
        <strain evidence="4">cv. Darmor-bzh</strain>
    </source>
</reference>
<dbReference type="EMBL" id="HG994364">
    <property type="protein sequence ID" value="CAF2327805.1"/>
    <property type="molecule type" value="Genomic_DNA"/>
</dbReference>
<gene>
    <name evidence="3" type="primary">BnaA10g09520D</name>
    <name evidence="2" type="ORF">DARMORV10_A10P12570.1</name>
    <name evidence="3" type="ORF">GSBRNA2T00095412001</name>
</gene>
<evidence type="ECO:0000259" key="1">
    <source>
        <dbReference type="Pfam" id="PF03407"/>
    </source>
</evidence>
<dbReference type="AlphaFoldDB" id="A0A078FY86"/>
<name>A0A078FY86_BRANA</name>
<sequence>MLLSNNSSGNLVVAVALLFAGALYICFSSRLIFDPISGLQHNFNILRTIKFPVDDLEVALDSAAIGNNKTVIITMANKAYVEEVEGGRSMLDLFLESFWEGEGTTPLLDHLMVVAADQTAYDRCRFRRLHCYKMETEGIDLEGEKVYMSDDFIEMMWRRTRLVLEVLRRGYHLLFTDTDVMWLRNPFSRLSNNGTLDMQISVDSGIGGHLINTGFYHVRSNNRTISLFQKWYDMRLNSTGMKEQDVLKNLLDSGLFNQLGLTVGFLNTTHFSGFCQDSPDMGAVTTVHANCCRHISAKVFDLTLVLHDWKRYKASHVNTIWSPHAKCWGSWNDTQYTPKT</sequence>
<dbReference type="Proteomes" id="UP000028999">
    <property type="component" value="Unassembled WGS sequence"/>
</dbReference>
<organism evidence="3 4">
    <name type="scientific">Brassica napus</name>
    <name type="common">Rape</name>
    <dbReference type="NCBI Taxonomy" id="3708"/>
    <lineage>
        <taxon>Eukaryota</taxon>
        <taxon>Viridiplantae</taxon>
        <taxon>Streptophyta</taxon>
        <taxon>Embryophyta</taxon>
        <taxon>Tracheophyta</taxon>
        <taxon>Spermatophyta</taxon>
        <taxon>Magnoliopsida</taxon>
        <taxon>eudicotyledons</taxon>
        <taxon>Gunneridae</taxon>
        <taxon>Pentapetalae</taxon>
        <taxon>rosids</taxon>
        <taxon>malvids</taxon>
        <taxon>Brassicales</taxon>
        <taxon>Brassicaceae</taxon>
        <taxon>Brassiceae</taxon>
        <taxon>Brassica</taxon>
    </lineage>
</organism>
<reference evidence="2" key="3">
    <citation type="submission" date="2021-01" db="EMBL/GenBank/DDBJ databases">
        <authorList>
            <consortium name="Genoscope - CEA"/>
            <person name="William W."/>
        </authorList>
    </citation>
    <scope>NUCLEOTIDE SEQUENCE</scope>
</reference>
<evidence type="ECO:0000313" key="4">
    <source>
        <dbReference type="Proteomes" id="UP000028999"/>
    </source>
</evidence>
<proteinExistence type="predicted"/>
<evidence type="ECO:0000313" key="2">
    <source>
        <dbReference type="EMBL" id="CAF2327805.1"/>
    </source>
</evidence>
<dbReference type="OMA" id="NIWRRRS"/>
<dbReference type="InterPro" id="IPR005069">
    <property type="entry name" value="Nucl-diP-sugar_transferase"/>
</dbReference>
<dbReference type="EMBL" id="LK032072">
    <property type="protein sequence ID" value="CDY17318.1"/>
    <property type="molecule type" value="Genomic_DNA"/>
</dbReference>
<dbReference type="PaxDb" id="3708-A0A078FY86"/>